<protein>
    <submittedName>
        <fullName evidence="2">Uncharacterized protein</fullName>
    </submittedName>
</protein>
<reference evidence="2" key="1">
    <citation type="submission" date="2018-04" db="EMBL/GenBank/DDBJ databases">
        <title>Whole genome sequencing of Hypsizygus marmoreus.</title>
        <authorList>
            <person name="Choi I.-G."/>
            <person name="Min B."/>
            <person name="Kim J.-G."/>
            <person name="Kim S."/>
            <person name="Oh Y.-L."/>
            <person name="Kong W.-S."/>
            <person name="Park H."/>
            <person name="Jeong J."/>
            <person name="Song E.-S."/>
        </authorList>
    </citation>
    <scope>NUCLEOTIDE SEQUENCE [LARGE SCALE GENOMIC DNA]</scope>
    <source>
        <strain evidence="2">51987-8</strain>
    </source>
</reference>
<comment type="caution">
    <text evidence="2">The sequence shown here is derived from an EMBL/GenBank/DDBJ whole genome shotgun (WGS) entry which is preliminary data.</text>
</comment>
<accession>A0A369J6A0</accession>
<feature type="signal peptide" evidence="1">
    <location>
        <begin position="1"/>
        <end position="22"/>
    </location>
</feature>
<proteinExistence type="predicted"/>
<name>A0A369J6A0_HYPMA</name>
<evidence type="ECO:0000256" key="1">
    <source>
        <dbReference type="SAM" id="SignalP"/>
    </source>
</evidence>
<organism evidence="2 3">
    <name type="scientific">Hypsizygus marmoreus</name>
    <name type="common">White beech mushroom</name>
    <name type="synonym">Agaricus marmoreus</name>
    <dbReference type="NCBI Taxonomy" id="39966"/>
    <lineage>
        <taxon>Eukaryota</taxon>
        <taxon>Fungi</taxon>
        <taxon>Dikarya</taxon>
        <taxon>Basidiomycota</taxon>
        <taxon>Agaricomycotina</taxon>
        <taxon>Agaricomycetes</taxon>
        <taxon>Agaricomycetidae</taxon>
        <taxon>Agaricales</taxon>
        <taxon>Tricholomatineae</taxon>
        <taxon>Lyophyllaceae</taxon>
        <taxon>Hypsizygus</taxon>
    </lineage>
</organism>
<gene>
    <name evidence="2" type="ORF">Hypma_005489</name>
</gene>
<evidence type="ECO:0000313" key="3">
    <source>
        <dbReference type="Proteomes" id="UP000076154"/>
    </source>
</evidence>
<evidence type="ECO:0000313" key="2">
    <source>
        <dbReference type="EMBL" id="RDB15014.1"/>
    </source>
</evidence>
<dbReference type="InParanoid" id="A0A369J6A0"/>
<dbReference type="Proteomes" id="UP000076154">
    <property type="component" value="Unassembled WGS sequence"/>
</dbReference>
<sequence>MAILHTARLVLCIQASLRQLLSMISVNCVDQSCSPDPSLPSEARRNGDRLSTIFDVNGADPEGDSQRVLRPQSLRAPLRVSDYQRLFTVPDSRTSLAVLDRAINLLKKTKVRIAQCNAFVSE</sequence>
<dbReference type="EMBL" id="LUEZ02000229">
    <property type="protein sequence ID" value="RDB15014.1"/>
    <property type="molecule type" value="Genomic_DNA"/>
</dbReference>
<dbReference type="AlphaFoldDB" id="A0A369J6A0"/>
<keyword evidence="1" id="KW-0732">Signal</keyword>
<feature type="chain" id="PRO_5016711612" evidence="1">
    <location>
        <begin position="23"/>
        <end position="122"/>
    </location>
</feature>
<keyword evidence="3" id="KW-1185">Reference proteome</keyword>